<dbReference type="OrthoDB" id="532510at2"/>
<dbReference type="KEGG" id="ado:A6F68_02870"/>
<feature type="domain" description="PIN" evidence="8">
    <location>
        <begin position="6"/>
        <end position="109"/>
    </location>
</feature>
<keyword evidence="6" id="KW-0460">Magnesium</keyword>
<reference evidence="9 10" key="1">
    <citation type="submission" date="2016-07" db="EMBL/GenBank/DDBJ databases">
        <title>Complete genome sequence of Altererythrobacter dongtanensis KCTC 22672, a type strain with esterase isolated from tidal flat.</title>
        <authorList>
            <person name="Cheng H."/>
            <person name="Wu Y.-H."/>
            <person name="Zhou P."/>
            <person name="Huo Y.-Y."/>
            <person name="Wang C.-S."/>
            <person name="Xu X.-W."/>
        </authorList>
    </citation>
    <scope>NUCLEOTIDE SEQUENCE [LARGE SCALE GENOMIC DNA]</scope>
    <source>
        <strain evidence="9 10">KCTC 22672</strain>
    </source>
</reference>
<dbReference type="GO" id="GO:0004518">
    <property type="term" value="F:nuclease activity"/>
    <property type="evidence" value="ECO:0007669"/>
    <property type="project" value="UniProtKB-KW"/>
</dbReference>
<keyword evidence="2" id="KW-1277">Toxin-antitoxin system</keyword>
<dbReference type="STRING" id="692370.A6F68_02870"/>
<dbReference type="InterPro" id="IPR050556">
    <property type="entry name" value="Type_II_TA_system_RNase"/>
</dbReference>
<evidence type="ECO:0000313" key="10">
    <source>
        <dbReference type="Proteomes" id="UP000092932"/>
    </source>
</evidence>
<dbReference type="AlphaFoldDB" id="A0A1B2AGW9"/>
<dbReference type="Pfam" id="PF01850">
    <property type="entry name" value="PIN"/>
    <property type="match status" value="1"/>
</dbReference>
<dbReference type="Gene3D" id="3.40.50.1010">
    <property type="entry name" value="5'-nuclease"/>
    <property type="match status" value="1"/>
</dbReference>
<evidence type="ECO:0000256" key="2">
    <source>
        <dbReference type="ARBA" id="ARBA00022649"/>
    </source>
</evidence>
<keyword evidence="10" id="KW-1185">Reference proteome</keyword>
<evidence type="ECO:0000256" key="1">
    <source>
        <dbReference type="ARBA" id="ARBA00001946"/>
    </source>
</evidence>
<keyword evidence="3" id="KW-0540">Nuclease</keyword>
<dbReference type="PANTHER" id="PTHR33653">
    <property type="entry name" value="RIBONUCLEASE VAPC2"/>
    <property type="match status" value="1"/>
</dbReference>
<dbReference type="GO" id="GO:0016787">
    <property type="term" value="F:hydrolase activity"/>
    <property type="evidence" value="ECO:0007669"/>
    <property type="project" value="UniProtKB-KW"/>
</dbReference>
<dbReference type="EMBL" id="CP016591">
    <property type="protein sequence ID" value="ANY21358.1"/>
    <property type="molecule type" value="Genomic_DNA"/>
</dbReference>
<dbReference type="Proteomes" id="UP000092932">
    <property type="component" value="Chromosome"/>
</dbReference>
<dbReference type="RefSeq" id="WP_067681547.1">
    <property type="nucleotide sequence ID" value="NZ_CP016591.1"/>
</dbReference>
<protein>
    <submittedName>
        <fullName evidence="9">Ribonuclease VapC19</fullName>
        <ecNumber evidence="9">3.1.-.-</ecNumber>
    </submittedName>
</protein>
<evidence type="ECO:0000256" key="3">
    <source>
        <dbReference type="ARBA" id="ARBA00022722"/>
    </source>
</evidence>
<proteinExistence type="inferred from homology"/>
<gene>
    <name evidence="9" type="ORF">A6F68_02870</name>
</gene>
<dbReference type="PATRIC" id="fig|692370.5.peg.2879"/>
<evidence type="ECO:0000256" key="7">
    <source>
        <dbReference type="ARBA" id="ARBA00038093"/>
    </source>
</evidence>
<evidence type="ECO:0000256" key="5">
    <source>
        <dbReference type="ARBA" id="ARBA00022801"/>
    </source>
</evidence>
<sequence length="126" mass="13745">MSGFSFDTNILIDALAGHEPAAAEIRRAVAFGSRAWISRMVWIEVLSKGTPAELKMAERLLSGFAIDEIDAEIGARAAALRRERSRLRAADAIILASALVRGRVLVSRNVKDFPANMPGIRVPYIL</sequence>
<evidence type="ECO:0000256" key="6">
    <source>
        <dbReference type="ARBA" id="ARBA00022842"/>
    </source>
</evidence>
<evidence type="ECO:0000313" key="9">
    <source>
        <dbReference type="EMBL" id="ANY21358.1"/>
    </source>
</evidence>
<accession>A0A1B2AGW9</accession>
<dbReference type="GO" id="GO:0046872">
    <property type="term" value="F:metal ion binding"/>
    <property type="evidence" value="ECO:0007669"/>
    <property type="project" value="UniProtKB-KW"/>
</dbReference>
<evidence type="ECO:0000256" key="4">
    <source>
        <dbReference type="ARBA" id="ARBA00022723"/>
    </source>
</evidence>
<comment type="similarity">
    <text evidence="7">Belongs to the PINc/VapC protein family.</text>
</comment>
<evidence type="ECO:0000259" key="8">
    <source>
        <dbReference type="Pfam" id="PF01850"/>
    </source>
</evidence>
<dbReference type="EC" id="3.1.-.-" evidence="9"/>
<dbReference type="InterPro" id="IPR029060">
    <property type="entry name" value="PIN-like_dom_sf"/>
</dbReference>
<dbReference type="PANTHER" id="PTHR33653:SF1">
    <property type="entry name" value="RIBONUCLEASE VAPC2"/>
    <property type="match status" value="1"/>
</dbReference>
<name>A0A1B2AGW9_9SPHN</name>
<comment type="cofactor">
    <cofactor evidence="1">
        <name>Mg(2+)</name>
        <dbReference type="ChEBI" id="CHEBI:18420"/>
    </cofactor>
</comment>
<keyword evidence="5 9" id="KW-0378">Hydrolase</keyword>
<organism evidence="9 10">
    <name type="scientific">Tsuneonella dongtanensis</name>
    <dbReference type="NCBI Taxonomy" id="692370"/>
    <lineage>
        <taxon>Bacteria</taxon>
        <taxon>Pseudomonadati</taxon>
        <taxon>Pseudomonadota</taxon>
        <taxon>Alphaproteobacteria</taxon>
        <taxon>Sphingomonadales</taxon>
        <taxon>Erythrobacteraceae</taxon>
        <taxon>Tsuneonella</taxon>
    </lineage>
</organism>
<dbReference type="InterPro" id="IPR002716">
    <property type="entry name" value="PIN_dom"/>
</dbReference>
<dbReference type="SUPFAM" id="SSF88723">
    <property type="entry name" value="PIN domain-like"/>
    <property type="match status" value="1"/>
</dbReference>
<keyword evidence="4" id="KW-0479">Metal-binding</keyword>